<dbReference type="RefSeq" id="WP_185162704.1">
    <property type="nucleotide sequence ID" value="NZ_JACKWX010000013.1"/>
</dbReference>
<dbReference type="Gene3D" id="3.30.565.10">
    <property type="entry name" value="Histidine kinase-like ATPase, C-terminal domain"/>
    <property type="match status" value="1"/>
</dbReference>
<organism evidence="1 2">
    <name type="scientific">Clostridium algidicarnis</name>
    <dbReference type="NCBI Taxonomy" id="37659"/>
    <lineage>
        <taxon>Bacteria</taxon>
        <taxon>Bacillati</taxon>
        <taxon>Bacillota</taxon>
        <taxon>Clostridia</taxon>
        <taxon>Eubacteriales</taxon>
        <taxon>Clostridiaceae</taxon>
        <taxon>Clostridium</taxon>
    </lineage>
</organism>
<reference evidence="1 2" key="1">
    <citation type="submission" date="2021-06" db="EMBL/GenBank/DDBJ databases">
        <title>Clostridia strains as spoilage organisms.</title>
        <authorList>
            <person name="Wambui J."/>
            <person name="Stephan R."/>
            <person name="Stevens M.J.A."/>
        </authorList>
    </citation>
    <scope>NUCLEOTIDE SEQUENCE [LARGE SCALE GENOMIC DNA]</scope>
    <source>
        <strain evidence="1 2">CM013</strain>
    </source>
</reference>
<keyword evidence="1" id="KW-0067">ATP-binding</keyword>
<proteinExistence type="predicted"/>
<comment type="caution">
    <text evidence="1">The sequence shown here is derived from an EMBL/GenBank/DDBJ whole genome shotgun (WGS) entry which is preliminary data.</text>
</comment>
<dbReference type="SUPFAM" id="SSF55874">
    <property type="entry name" value="ATPase domain of HSP90 chaperone/DNA topoisomerase II/histidine kinase"/>
    <property type="match status" value="1"/>
</dbReference>
<dbReference type="Proteomes" id="UP000740830">
    <property type="component" value="Unassembled WGS sequence"/>
</dbReference>
<protein>
    <submittedName>
        <fullName evidence="1">ATP-binding protein</fullName>
    </submittedName>
</protein>
<evidence type="ECO:0000313" key="1">
    <source>
        <dbReference type="EMBL" id="MBU3219586.1"/>
    </source>
</evidence>
<dbReference type="Pfam" id="PF13589">
    <property type="entry name" value="HATPase_c_3"/>
    <property type="match status" value="1"/>
</dbReference>
<keyword evidence="1" id="KW-0547">Nucleotide-binding</keyword>
<dbReference type="EMBL" id="JAHLDG010000007">
    <property type="protein sequence ID" value="MBU3219586.1"/>
    <property type="molecule type" value="Genomic_DNA"/>
</dbReference>
<dbReference type="GO" id="GO:0005524">
    <property type="term" value="F:ATP binding"/>
    <property type="evidence" value="ECO:0007669"/>
    <property type="project" value="UniProtKB-KW"/>
</dbReference>
<keyword evidence="2" id="KW-1185">Reference proteome</keyword>
<evidence type="ECO:0000313" key="2">
    <source>
        <dbReference type="Proteomes" id="UP000740830"/>
    </source>
</evidence>
<sequence>MFNKETIPFAPSLIESMRSLGYSFESAIADLIDNSISANATKIDIKLAPGNDPYIIILDNGNGMTNIEIEEAMRYGSRNPLEIRDENDLGRFGLGLKSASLSQCRRLVVISKKNNKVSGYSWDIDHIIDKQSWMLIGYENDELKDFPEVDLLQDIESGTYILLEKFDRVQESTDNLVKTLKRNMDNTVEHISLVFHRFLEKELDIYVNNEKIEPKDPFLTSNKATQFKREQKLIVNESVITLKPFILPHMSRITNNDLKKVGSKERLKNEQGFYVYRNRRLIIWGTWFRLERKDELSKLARVMVDIPNDLDYMWNIDIKKSSANLPDIIKKNLYNCVYESILNSESVNKYRGRKADDGNIDYIWQRIENRGEFEYKINRNIPQLKMLESTLNIKQLRSLNELLIQLEESFPISTLYIDASKGKVNENREVIHTDELFGQVMEQIEFAMKNNMDYKEIGNAFIKTEPYCMDNELKKRIREELKNV</sequence>
<dbReference type="InterPro" id="IPR036890">
    <property type="entry name" value="HATPase_C_sf"/>
</dbReference>
<name>A0ABS6C271_9CLOT</name>
<gene>
    <name evidence="1" type="ORF">KPL27_05630</name>
</gene>
<accession>A0ABS6C271</accession>